<gene>
    <name evidence="1" type="ORF">HMPREF9241_00561</name>
</gene>
<reference evidence="1 2" key="1">
    <citation type="submission" date="2012-07" db="EMBL/GenBank/DDBJ databases">
        <title>The Genome Sequence of Actinomyces turicensis ACS-279-V-COL4.</title>
        <authorList>
            <consortium name="The Broad Institute Genome Sequencing Platform"/>
            <person name="Earl A."/>
            <person name="Ward D."/>
            <person name="Feldgarden M."/>
            <person name="Gevers D."/>
            <person name="Saerens B."/>
            <person name="Vaneechoutte M."/>
            <person name="Walker B."/>
            <person name="Young S.K."/>
            <person name="Zeng Q."/>
            <person name="Gargeya S."/>
            <person name="Fitzgerald M."/>
            <person name="Haas B."/>
            <person name="Abouelleil A."/>
            <person name="Alvarado L."/>
            <person name="Arachchi H.M."/>
            <person name="Berlin A."/>
            <person name="Chapman S.B."/>
            <person name="Goldberg J."/>
            <person name="Griggs A."/>
            <person name="Gujja S."/>
            <person name="Hansen M."/>
            <person name="Howarth C."/>
            <person name="Imamovic A."/>
            <person name="Larimer J."/>
            <person name="McCowen C."/>
            <person name="Montmayeur A."/>
            <person name="Murphy C."/>
            <person name="Neiman D."/>
            <person name="Pearson M."/>
            <person name="Priest M."/>
            <person name="Roberts A."/>
            <person name="Saif S."/>
            <person name="Shea T."/>
            <person name="Sisk P."/>
            <person name="Sykes S."/>
            <person name="Wortman J."/>
            <person name="Nusbaum C."/>
            <person name="Birren B."/>
        </authorList>
    </citation>
    <scope>NUCLEOTIDE SEQUENCE [LARGE SCALE GENOMIC DNA]</scope>
    <source>
        <strain evidence="1 2">ACS-279-V-Col4</strain>
    </source>
</reference>
<comment type="caution">
    <text evidence="1">The sequence shown here is derived from an EMBL/GenBank/DDBJ whole genome shotgun (WGS) entry which is preliminary data.</text>
</comment>
<dbReference type="AlphaFoldDB" id="K0YSX2"/>
<dbReference type="EMBL" id="AGWQ01000004">
    <property type="protein sequence ID" value="EJZ86972.1"/>
    <property type="molecule type" value="Genomic_DNA"/>
</dbReference>
<organism evidence="1 2">
    <name type="scientific">Schaalia turicensis ACS-279-V-Col4</name>
    <dbReference type="NCBI Taxonomy" id="883077"/>
    <lineage>
        <taxon>Bacteria</taxon>
        <taxon>Bacillati</taxon>
        <taxon>Actinomycetota</taxon>
        <taxon>Actinomycetes</taxon>
        <taxon>Actinomycetales</taxon>
        <taxon>Actinomycetaceae</taxon>
        <taxon>Schaalia</taxon>
    </lineage>
</organism>
<accession>K0YSX2</accession>
<name>K0YSX2_9ACTO</name>
<evidence type="ECO:0000313" key="1">
    <source>
        <dbReference type="EMBL" id="EJZ86972.1"/>
    </source>
</evidence>
<proteinExistence type="predicted"/>
<dbReference type="Proteomes" id="UP000003994">
    <property type="component" value="Unassembled WGS sequence"/>
</dbReference>
<dbReference type="PATRIC" id="fig|883077.3.peg.557"/>
<dbReference type="HOGENOM" id="CLU_3303460_0_0_11"/>
<sequence length="39" mass="4281">MMTKYVADVVNVVNGKDVKIVAGVAFVVKSDYSHHRCTV</sequence>
<protein>
    <submittedName>
        <fullName evidence="1">Uncharacterized protein</fullName>
    </submittedName>
</protein>
<evidence type="ECO:0000313" key="2">
    <source>
        <dbReference type="Proteomes" id="UP000003994"/>
    </source>
</evidence>
<keyword evidence="2" id="KW-1185">Reference proteome</keyword>